<gene>
    <name evidence="7" type="primary">ULA1</name>
    <name evidence="7" type="ORF">AWJ20_5087</name>
</gene>
<evidence type="ECO:0000313" key="8">
    <source>
        <dbReference type="Proteomes" id="UP000189580"/>
    </source>
</evidence>
<dbReference type="Proteomes" id="UP000189580">
    <property type="component" value="Chromosome d"/>
</dbReference>
<evidence type="ECO:0000256" key="1">
    <source>
        <dbReference type="ARBA" id="ARBA00005032"/>
    </source>
</evidence>
<organism evidence="7 8">
    <name type="scientific">Sugiyamaella lignohabitans</name>
    <dbReference type="NCBI Taxonomy" id="796027"/>
    <lineage>
        <taxon>Eukaryota</taxon>
        <taxon>Fungi</taxon>
        <taxon>Dikarya</taxon>
        <taxon>Ascomycota</taxon>
        <taxon>Saccharomycotina</taxon>
        <taxon>Dipodascomycetes</taxon>
        <taxon>Dipodascales</taxon>
        <taxon>Trichomonascaceae</taxon>
        <taxon>Sugiyamaella</taxon>
    </lineage>
</organism>
<keyword evidence="3 4" id="KW-0833">Ubl conjugation pathway</keyword>
<dbReference type="InterPro" id="IPR000594">
    <property type="entry name" value="ThiF_NAD_FAD-bd"/>
</dbReference>
<comment type="function">
    <text evidence="4">Regulatory subunit of the dimeric UBA3-ULA1 E1 enzyme.</text>
</comment>
<dbReference type="InterPro" id="IPR030667">
    <property type="entry name" value="APP-BP1"/>
</dbReference>
<dbReference type="Gene3D" id="3.40.50.720">
    <property type="entry name" value="NAD(P)-binding Rossmann-like Domain"/>
    <property type="match status" value="2"/>
</dbReference>
<evidence type="ECO:0000256" key="2">
    <source>
        <dbReference type="ARBA" id="ARBA00006868"/>
    </source>
</evidence>
<feature type="domain" description="THIF-type NAD/FAD binding fold" evidence="6">
    <location>
        <begin position="58"/>
        <end position="574"/>
    </location>
</feature>
<dbReference type="PANTHER" id="PTHR10953:SF29">
    <property type="entry name" value="NEDD8-ACTIVATING ENZYME E1 REGULATORY SUBUNIT"/>
    <property type="match status" value="1"/>
</dbReference>
<evidence type="ECO:0000256" key="4">
    <source>
        <dbReference type="PIRNR" id="PIRNR039099"/>
    </source>
</evidence>
<dbReference type="Pfam" id="PF00899">
    <property type="entry name" value="ThiF"/>
    <property type="match status" value="1"/>
</dbReference>
<dbReference type="InterPro" id="IPR035985">
    <property type="entry name" value="Ubiquitin-activating_enz"/>
</dbReference>
<dbReference type="PIRSF" id="PIRSF039099">
    <property type="entry name" value="APP-BP1"/>
    <property type="match status" value="1"/>
</dbReference>
<dbReference type="GO" id="GO:0005737">
    <property type="term" value="C:cytoplasm"/>
    <property type="evidence" value="ECO:0007669"/>
    <property type="project" value="TreeGrafter"/>
</dbReference>
<accession>A0A167EIS0</accession>
<dbReference type="PANTHER" id="PTHR10953">
    <property type="entry name" value="UBIQUITIN-ACTIVATING ENZYME E1"/>
    <property type="match status" value="1"/>
</dbReference>
<evidence type="ECO:0000313" key="7">
    <source>
        <dbReference type="EMBL" id="ANB14129.1"/>
    </source>
</evidence>
<evidence type="ECO:0000259" key="6">
    <source>
        <dbReference type="Pfam" id="PF00899"/>
    </source>
</evidence>
<dbReference type="KEGG" id="slb:AWJ20_5087"/>
<sequence>MDEDSESYRAKKQKVLDTKAEMTLGSLANSGHVVEPGVGSKGNISSSSVIPTHNEQKYDRQLRLWASSGQQALQDSHVLLIGASATGCEVAKNLILAGIGRLTVLDDSLVTDEDVQTNFFLNGDGDVGKRKSDCVVPLLNELNPDITCTSVSNNNSNSIEIKDLNLSQFNLIVASGLGPSHLMILNSELRQLNIPLIVVDSIGFYGYLRLCLAPSHEIVETHPDSLVDLRVDSPWPELVEHAKKYQDLDKFTSVEIDHIPFIVILINALDEWNKIHITPPSSYEEKSNFKKFIMDIARNRADTATAPDYENFEEAVASVYKLFQSSQTLPSELKRVLYDAKTTSEFNKSPFWTVAAAVRIFYEQPDVDGKPRRQLPLTGVLPDMKSSTDWFVALQQVYRDKSELDIAEIRSIITNLWTSSPTEHENNLLHLSDEYITTFCKNARYIRVVSGSPLEYATAGIDTQSIDPDDLHIYLAIRAYKLFLESTSNTSPPSGDEDLTEQLNAVTSQLSNTPTDAITKSTDVLNEILRAAGELYNSASFMGGIGAQEAIKIITHQYVPLNNTLVYDGITSRIGTFYL</sequence>
<dbReference type="AlphaFoldDB" id="A0A167EIS0"/>
<dbReference type="GeneID" id="30037290"/>
<proteinExistence type="inferred from homology"/>
<dbReference type="InterPro" id="IPR045886">
    <property type="entry name" value="ThiF/MoeB/HesA"/>
</dbReference>
<dbReference type="OrthoDB" id="1708823at2759"/>
<keyword evidence="8" id="KW-1185">Reference proteome</keyword>
<protein>
    <recommendedName>
        <fullName evidence="4">NEDD8-activating enzyme E1 regulatory subunit</fullName>
    </recommendedName>
</protein>
<evidence type="ECO:0000256" key="3">
    <source>
        <dbReference type="ARBA" id="ARBA00022786"/>
    </source>
</evidence>
<comment type="similarity">
    <text evidence="2 4">Belongs to the ubiquitin-activating E1 family. ULA1 subfamily.</text>
</comment>
<dbReference type="EMBL" id="CP014502">
    <property type="protein sequence ID" value="ANB14129.1"/>
    <property type="molecule type" value="Genomic_DNA"/>
</dbReference>
<dbReference type="UniPathway" id="UPA00885"/>
<feature type="region of interest" description="Disordered" evidence="5">
    <location>
        <begin position="31"/>
        <end position="50"/>
    </location>
</feature>
<dbReference type="GO" id="GO:0045116">
    <property type="term" value="P:protein neddylation"/>
    <property type="evidence" value="ECO:0007669"/>
    <property type="project" value="UniProtKB-UniRule"/>
</dbReference>
<name>A0A167EIS0_9ASCO</name>
<dbReference type="GO" id="GO:0019781">
    <property type="term" value="F:NEDD8 activating enzyme activity"/>
    <property type="evidence" value="ECO:0007669"/>
    <property type="project" value="UniProtKB-UniRule"/>
</dbReference>
<dbReference type="SUPFAM" id="SSF69572">
    <property type="entry name" value="Activating enzymes of the ubiquitin-like proteins"/>
    <property type="match status" value="1"/>
</dbReference>
<evidence type="ECO:0000256" key="5">
    <source>
        <dbReference type="SAM" id="MobiDB-lite"/>
    </source>
</evidence>
<comment type="pathway">
    <text evidence="1 4">Protein modification; protein neddylation.</text>
</comment>
<reference evidence="7 8" key="1">
    <citation type="submission" date="2016-02" db="EMBL/GenBank/DDBJ databases">
        <title>Complete genome sequence and transcriptome regulation of the pentose utilising yeast Sugiyamaella lignohabitans.</title>
        <authorList>
            <person name="Bellasio M."/>
            <person name="Peymann A."/>
            <person name="Valli M."/>
            <person name="Sipitzky M."/>
            <person name="Graf A."/>
            <person name="Sauer M."/>
            <person name="Marx H."/>
            <person name="Mattanovich D."/>
        </authorList>
    </citation>
    <scope>NUCLEOTIDE SEQUENCE [LARGE SCALE GENOMIC DNA]</scope>
    <source>
        <strain evidence="7 8">CBS 10342</strain>
    </source>
</reference>
<dbReference type="RefSeq" id="XP_018736606.1">
    <property type="nucleotide sequence ID" value="XM_018882205.1"/>
</dbReference>